<dbReference type="InterPro" id="IPR009057">
    <property type="entry name" value="Homeodomain-like_sf"/>
</dbReference>
<dbReference type="InterPro" id="IPR036271">
    <property type="entry name" value="Tet_transcr_reg_TetR-rel_C_sf"/>
</dbReference>
<dbReference type="PANTHER" id="PTHR30055">
    <property type="entry name" value="HTH-TYPE TRANSCRIPTIONAL REGULATOR RUTR"/>
    <property type="match status" value="1"/>
</dbReference>
<comment type="caution">
    <text evidence="4">The sequence shown here is derived from an EMBL/GenBank/DDBJ whole genome shotgun (WGS) entry which is preliminary data.</text>
</comment>
<dbReference type="Proteomes" id="UP000253918">
    <property type="component" value="Unassembled WGS sequence"/>
</dbReference>
<gene>
    <name evidence="4" type="ORF">DVW87_06790</name>
</gene>
<keyword evidence="5" id="KW-1185">Reference proteome</keyword>
<keyword evidence="1 2" id="KW-0238">DNA-binding</keyword>
<feature type="DNA-binding region" description="H-T-H motif" evidence="2">
    <location>
        <begin position="43"/>
        <end position="62"/>
    </location>
</feature>
<evidence type="ECO:0000256" key="1">
    <source>
        <dbReference type="ARBA" id="ARBA00023125"/>
    </source>
</evidence>
<dbReference type="SUPFAM" id="SSF46689">
    <property type="entry name" value="Homeodomain-like"/>
    <property type="match status" value="1"/>
</dbReference>
<accession>A0A369W0B4</accession>
<dbReference type="InterPro" id="IPR050109">
    <property type="entry name" value="HTH-type_TetR-like_transc_reg"/>
</dbReference>
<feature type="domain" description="HTH tetR-type" evidence="3">
    <location>
        <begin position="20"/>
        <end position="80"/>
    </location>
</feature>
<dbReference type="GO" id="GO:0003700">
    <property type="term" value="F:DNA-binding transcription factor activity"/>
    <property type="evidence" value="ECO:0007669"/>
    <property type="project" value="TreeGrafter"/>
</dbReference>
<evidence type="ECO:0000313" key="4">
    <source>
        <dbReference type="EMBL" id="RDE07325.1"/>
    </source>
</evidence>
<dbReference type="PROSITE" id="PS50977">
    <property type="entry name" value="HTH_TETR_2"/>
    <property type="match status" value="1"/>
</dbReference>
<dbReference type="PANTHER" id="PTHR30055:SF226">
    <property type="entry name" value="HTH-TYPE TRANSCRIPTIONAL REGULATOR PKSA"/>
    <property type="match status" value="1"/>
</dbReference>
<reference evidence="4 5" key="1">
    <citation type="submission" date="2018-07" db="EMBL/GenBank/DDBJ databases">
        <title>a novel species of Sphingomonas isolated from the rhizosphere soil of Araceae plant.</title>
        <authorList>
            <person name="Zhiyong W."/>
            <person name="Qinglan Z."/>
            <person name="Zhiwei F."/>
            <person name="Ding X."/>
            <person name="Gejiao W."/>
            <person name="Shixue Z."/>
        </authorList>
    </citation>
    <scope>NUCLEOTIDE SEQUENCE [LARGE SCALE GENOMIC DNA]</scope>
    <source>
        <strain evidence="4 5">WZY 27</strain>
    </source>
</reference>
<name>A0A369W0B4_9SPHN</name>
<dbReference type="GO" id="GO:0000976">
    <property type="term" value="F:transcription cis-regulatory region binding"/>
    <property type="evidence" value="ECO:0007669"/>
    <property type="project" value="TreeGrafter"/>
</dbReference>
<evidence type="ECO:0000313" key="5">
    <source>
        <dbReference type="Proteomes" id="UP000253918"/>
    </source>
</evidence>
<evidence type="ECO:0000256" key="2">
    <source>
        <dbReference type="PROSITE-ProRule" id="PRU00335"/>
    </source>
</evidence>
<dbReference type="Gene3D" id="1.10.357.10">
    <property type="entry name" value="Tetracycline Repressor, domain 2"/>
    <property type="match status" value="1"/>
</dbReference>
<evidence type="ECO:0000259" key="3">
    <source>
        <dbReference type="PROSITE" id="PS50977"/>
    </source>
</evidence>
<dbReference type="SUPFAM" id="SSF48498">
    <property type="entry name" value="Tetracyclin repressor-like, C-terminal domain"/>
    <property type="match status" value="1"/>
</dbReference>
<dbReference type="EMBL" id="QQNB01000001">
    <property type="protein sequence ID" value="RDE07325.1"/>
    <property type="molecule type" value="Genomic_DNA"/>
</dbReference>
<dbReference type="Pfam" id="PF00440">
    <property type="entry name" value="TetR_N"/>
    <property type="match status" value="1"/>
</dbReference>
<proteinExistence type="predicted"/>
<organism evidence="4 5">
    <name type="scientific">Sphingomonas aracearum</name>
    <dbReference type="NCBI Taxonomy" id="2283317"/>
    <lineage>
        <taxon>Bacteria</taxon>
        <taxon>Pseudomonadati</taxon>
        <taxon>Pseudomonadota</taxon>
        <taxon>Alphaproteobacteria</taxon>
        <taxon>Sphingomonadales</taxon>
        <taxon>Sphingomonadaceae</taxon>
        <taxon>Sphingomonas</taxon>
    </lineage>
</organism>
<dbReference type="OrthoDB" id="9816296at2"/>
<protein>
    <submittedName>
        <fullName evidence="4">TetR/AcrR family transcriptional regulator</fullName>
    </submittedName>
</protein>
<dbReference type="RefSeq" id="WP_114686905.1">
    <property type="nucleotide sequence ID" value="NZ_QQNB01000001.1"/>
</dbReference>
<dbReference type="InterPro" id="IPR001647">
    <property type="entry name" value="HTH_TetR"/>
</dbReference>
<dbReference type="PRINTS" id="PR00455">
    <property type="entry name" value="HTHTETR"/>
</dbReference>
<dbReference type="AlphaFoldDB" id="A0A369W0B4"/>
<sequence length="211" mass="23485">MPDTPAAAKPVRRTQAERSAATRTALLDAAVDCLFEQGYGGTSTVLVAARAGVSRGAMLHHFPSKADLMLATLEHVLDRNHDYYTEALSRIDDPWERYAALPDLRWQLALQPHGTALMEILVGARSDEVVRARFPEFQRRLNEKQAQRLAERAQDAGLPLTAHDQAVSRTIVLALRGLAIERQVNPDVDVDSVLDVLRTLKRETMERRAAD</sequence>